<accession>A0A0B7A7N0</accession>
<dbReference type="EMBL" id="HACG01029105">
    <property type="protein sequence ID" value="CEK75970.1"/>
    <property type="molecule type" value="Transcribed_RNA"/>
</dbReference>
<protein>
    <submittedName>
        <fullName evidence="1">Uncharacterized protein</fullName>
    </submittedName>
</protein>
<name>A0A0B7A7N0_9EUPU</name>
<feature type="non-terminal residue" evidence="1">
    <location>
        <position position="72"/>
    </location>
</feature>
<evidence type="ECO:0000313" key="1">
    <source>
        <dbReference type="EMBL" id="CEK75970.1"/>
    </source>
</evidence>
<dbReference type="AlphaFoldDB" id="A0A0B7A7N0"/>
<proteinExistence type="predicted"/>
<gene>
    <name evidence="1" type="primary">ORF97790</name>
</gene>
<reference evidence="1" key="1">
    <citation type="submission" date="2014-12" db="EMBL/GenBank/DDBJ databases">
        <title>Insight into the proteome of Arion vulgaris.</title>
        <authorList>
            <person name="Aradska J."/>
            <person name="Bulat T."/>
            <person name="Smidak R."/>
            <person name="Sarate P."/>
            <person name="Gangsoo J."/>
            <person name="Sialana F."/>
            <person name="Bilban M."/>
            <person name="Lubec G."/>
        </authorList>
    </citation>
    <scope>NUCLEOTIDE SEQUENCE</scope>
    <source>
        <tissue evidence="1">Skin</tissue>
    </source>
</reference>
<sequence length="72" mass="8748">MGRNYVWLKTVSVRVDVCVRASGYSCEWMGERLNYCEWMWERLNSCERLYEMSVNEYVFIRDHSYECLGESE</sequence>
<organism evidence="1">
    <name type="scientific">Arion vulgaris</name>
    <dbReference type="NCBI Taxonomy" id="1028688"/>
    <lineage>
        <taxon>Eukaryota</taxon>
        <taxon>Metazoa</taxon>
        <taxon>Spiralia</taxon>
        <taxon>Lophotrochozoa</taxon>
        <taxon>Mollusca</taxon>
        <taxon>Gastropoda</taxon>
        <taxon>Heterobranchia</taxon>
        <taxon>Euthyneura</taxon>
        <taxon>Panpulmonata</taxon>
        <taxon>Eupulmonata</taxon>
        <taxon>Stylommatophora</taxon>
        <taxon>Helicina</taxon>
        <taxon>Arionoidea</taxon>
        <taxon>Arionidae</taxon>
        <taxon>Arion</taxon>
    </lineage>
</organism>